<evidence type="ECO:0000313" key="3">
    <source>
        <dbReference type="EMBL" id="SEP56548.1"/>
    </source>
</evidence>
<dbReference type="Pfam" id="PF13202">
    <property type="entry name" value="EF-hand_5"/>
    <property type="match status" value="2"/>
</dbReference>
<protein>
    <submittedName>
        <fullName evidence="3">EF hand</fullName>
    </submittedName>
</protein>
<sequence>MTKTMTGLTAVLIAAATSALAMGAGVSGMDANGDGILTLDEVQAVHPEVTEETFVTMDANGDGALDDAETTAAQEAGLIKMPSDS</sequence>
<dbReference type="EMBL" id="FOEP01000001">
    <property type="protein sequence ID" value="SEP56548.1"/>
    <property type="molecule type" value="Genomic_DNA"/>
</dbReference>
<dbReference type="PROSITE" id="PS00018">
    <property type="entry name" value="EF_HAND_1"/>
    <property type="match status" value="1"/>
</dbReference>
<keyword evidence="1" id="KW-0732">Signal</keyword>
<name>A0A1H8YYV2_9RHOB</name>
<proteinExistence type="predicted"/>
<feature type="chain" id="PRO_5009300732" evidence="1">
    <location>
        <begin position="22"/>
        <end position="85"/>
    </location>
</feature>
<dbReference type="InterPro" id="IPR002048">
    <property type="entry name" value="EF_hand_dom"/>
</dbReference>
<evidence type="ECO:0000313" key="4">
    <source>
        <dbReference type="Proteomes" id="UP000198634"/>
    </source>
</evidence>
<dbReference type="Gene3D" id="1.10.238.10">
    <property type="entry name" value="EF-hand"/>
    <property type="match status" value="1"/>
</dbReference>
<dbReference type="InterPro" id="IPR011992">
    <property type="entry name" value="EF-hand-dom_pair"/>
</dbReference>
<feature type="domain" description="EF-hand" evidence="2">
    <location>
        <begin position="52"/>
        <end position="69"/>
    </location>
</feature>
<feature type="signal peptide" evidence="1">
    <location>
        <begin position="1"/>
        <end position="21"/>
    </location>
</feature>
<gene>
    <name evidence="3" type="ORF">SAMN04488092_101174</name>
</gene>
<organism evidence="3 4">
    <name type="scientific">Thalassovita taeanensis</name>
    <dbReference type="NCBI Taxonomy" id="657014"/>
    <lineage>
        <taxon>Bacteria</taxon>
        <taxon>Pseudomonadati</taxon>
        <taxon>Pseudomonadota</taxon>
        <taxon>Alphaproteobacteria</taxon>
        <taxon>Rhodobacterales</taxon>
        <taxon>Roseobacteraceae</taxon>
        <taxon>Thalassovita</taxon>
    </lineage>
</organism>
<dbReference type="SUPFAM" id="SSF47473">
    <property type="entry name" value="EF-hand"/>
    <property type="match status" value="1"/>
</dbReference>
<dbReference type="Proteomes" id="UP000198634">
    <property type="component" value="Unassembled WGS sequence"/>
</dbReference>
<dbReference type="AlphaFoldDB" id="A0A1H8YYV2"/>
<evidence type="ECO:0000256" key="1">
    <source>
        <dbReference type="SAM" id="SignalP"/>
    </source>
</evidence>
<keyword evidence="4" id="KW-1185">Reference proteome</keyword>
<accession>A0A1H8YYV2</accession>
<dbReference type="GO" id="GO:0005509">
    <property type="term" value="F:calcium ion binding"/>
    <property type="evidence" value="ECO:0007669"/>
    <property type="project" value="InterPro"/>
</dbReference>
<feature type="domain" description="EF-hand" evidence="2">
    <location>
        <begin position="29"/>
        <end position="45"/>
    </location>
</feature>
<dbReference type="RefSeq" id="WP_090266953.1">
    <property type="nucleotide sequence ID" value="NZ_FOEP01000001.1"/>
</dbReference>
<dbReference type="STRING" id="657014.SAMN04488092_101174"/>
<evidence type="ECO:0000259" key="2">
    <source>
        <dbReference type="Pfam" id="PF13202"/>
    </source>
</evidence>
<reference evidence="3 4" key="1">
    <citation type="submission" date="2016-10" db="EMBL/GenBank/DDBJ databases">
        <authorList>
            <person name="de Groot N.N."/>
        </authorList>
    </citation>
    <scope>NUCLEOTIDE SEQUENCE [LARGE SCALE GENOMIC DNA]</scope>
    <source>
        <strain evidence="3 4">DSM 22007</strain>
    </source>
</reference>
<dbReference type="InterPro" id="IPR018247">
    <property type="entry name" value="EF_Hand_1_Ca_BS"/>
</dbReference>